<accession>A0A6J4SDQ9</accession>
<protein>
    <recommendedName>
        <fullName evidence="2">Glutathione peroxidase</fullName>
    </recommendedName>
</protein>
<evidence type="ECO:0000313" key="1">
    <source>
        <dbReference type="EMBL" id="CAA9496540.1"/>
    </source>
</evidence>
<reference evidence="1" key="1">
    <citation type="submission" date="2020-02" db="EMBL/GenBank/DDBJ databases">
        <authorList>
            <person name="Meier V. D."/>
        </authorList>
    </citation>
    <scope>NUCLEOTIDE SEQUENCE</scope>
    <source>
        <strain evidence="1">AVDCRST_MAG39</strain>
    </source>
</reference>
<proteinExistence type="predicted"/>
<sequence>MSRPPPRLAIDPSSPDFDAEALRRGVRIRFNGRERTDVEAYDLAEGWIRVQAGKTVDRRGKPLTLKLPGRVEAWFADEPEPEGEPAAEG</sequence>
<dbReference type="EMBL" id="CADCVW010000043">
    <property type="protein sequence ID" value="CAA9496540.1"/>
    <property type="molecule type" value="Genomic_DNA"/>
</dbReference>
<gene>
    <name evidence="1" type="ORF">AVDCRST_MAG39-1161</name>
</gene>
<dbReference type="AlphaFoldDB" id="A0A6J4SDQ9"/>
<organism evidence="1">
    <name type="scientific">uncultured Sphingomonadaceae bacterium</name>
    <dbReference type="NCBI Taxonomy" id="169976"/>
    <lineage>
        <taxon>Bacteria</taxon>
        <taxon>Pseudomonadati</taxon>
        <taxon>Pseudomonadota</taxon>
        <taxon>Alphaproteobacteria</taxon>
        <taxon>Sphingomonadales</taxon>
        <taxon>Sphingomonadaceae</taxon>
        <taxon>environmental samples</taxon>
    </lineage>
</organism>
<dbReference type="Pfam" id="PF11730">
    <property type="entry name" value="DUF3297"/>
    <property type="match status" value="1"/>
</dbReference>
<evidence type="ECO:0008006" key="2">
    <source>
        <dbReference type="Google" id="ProtNLM"/>
    </source>
</evidence>
<dbReference type="InterPro" id="IPR021724">
    <property type="entry name" value="DUF3297"/>
</dbReference>
<name>A0A6J4SDQ9_9SPHN</name>